<evidence type="ECO:0000259" key="2">
    <source>
        <dbReference type="Pfam" id="PF00561"/>
    </source>
</evidence>
<evidence type="ECO:0000256" key="1">
    <source>
        <dbReference type="SAM" id="Phobius"/>
    </source>
</evidence>
<protein>
    <recommendedName>
        <fullName evidence="2">AB hydrolase-1 domain-containing protein</fullName>
    </recommendedName>
</protein>
<organism evidence="3 4">
    <name type="scientific">Lasallia pustulata</name>
    <dbReference type="NCBI Taxonomy" id="136370"/>
    <lineage>
        <taxon>Eukaryota</taxon>
        <taxon>Fungi</taxon>
        <taxon>Dikarya</taxon>
        <taxon>Ascomycota</taxon>
        <taxon>Pezizomycotina</taxon>
        <taxon>Lecanoromycetes</taxon>
        <taxon>OSLEUM clade</taxon>
        <taxon>Umbilicariomycetidae</taxon>
        <taxon>Umbilicariales</taxon>
        <taxon>Umbilicariaceae</taxon>
        <taxon>Lasallia</taxon>
    </lineage>
</organism>
<keyword evidence="1" id="KW-0472">Membrane</keyword>
<dbReference type="InterPro" id="IPR000073">
    <property type="entry name" value="AB_hydrolase_1"/>
</dbReference>
<dbReference type="OrthoDB" id="408373at2759"/>
<feature type="domain" description="AB hydrolase-1" evidence="2">
    <location>
        <begin position="95"/>
        <end position="375"/>
    </location>
</feature>
<accession>A0A5M8PMH6</accession>
<keyword evidence="1" id="KW-0812">Transmembrane</keyword>
<proteinExistence type="predicted"/>
<reference evidence="3 4" key="1">
    <citation type="submission" date="2019-09" db="EMBL/GenBank/DDBJ databases">
        <title>The hologenome of the rock-dwelling lichen Lasallia pustulata.</title>
        <authorList>
            <person name="Greshake Tzovaras B."/>
            <person name="Segers F."/>
            <person name="Bicker A."/>
            <person name="Dal Grande F."/>
            <person name="Otte J."/>
            <person name="Hankeln T."/>
            <person name="Schmitt I."/>
            <person name="Ebersberger I."/>
        </authorList>
    </citation>
    <scope>NUCLEOTIDE SEQUENCE [LARGE SCALE GENOMIC DNA]</scope>
    <source>
        <strain evidence="3">A1-1</strain>
    </source>
</reference>
<dbReference type="SUPFAM" id="SSF53474">
    <property type="entry name" value="alpha/beta-Hydrolases"/>
    <property type="match status" value="1"/>
</dbReference>
<dbReference type="EMBL" id="VXIT01000009">
    <property type="protein sequence ID" value="KAA6410188.1"/>
    <property type="molecule type" value="Genomic_DNA"/>
</dbReference>
<dbReference type="InterPro" id="IPR050266">
    <property type="entry name" value="AB_hydrolase_sf"/>
</dbReference>
<feature type="transmembrane region" description="Helical" evidence="1">
    <location>
        <begin position="6"/>
        <end position="29"/>
    </location>
</feature>
<dbReference type="AlphaFoldDB" id="A0A5M8PMH6"/>
<gene>
    <name evidence="3" type="ORF">FRX48_05609</name>
</gene>
<dbReference type="InterPro" id="IPR029058">
    <property type="entry name" value="AB_hydrolase_fold"/>
</dbReference>
<comment type="caution">
    <text evidence="3">The sequence shown here is derived from an EMBL/GenBank/DDBJ whole genome shotgun (WGS) entry which is preliminary data.</text>
</comment>
<dbReference type="Pfam" id="PF00561">
    <property type="entry name" value="Abhydrolase_1"/>
    <property type="match status" value="1"/>
</dbReference>
<keyword evidence="1" id="KW-1133">Transmembrane helix</keyword>
<name>A0A5M8PMH6_9LECA</name>
<dbReference type="PANTHER" id="PTHR43798">
    <property type="entry name" value="MONOACYLGLYCEROL LIPASE"/>
    <property type="match status" value="1"/>
</dbReference>
<dbReference type="Proteomes" id="UP000324767">
    <property type="component" value="Unassembled WGS sequence"/>
</dbReference>
<dbReference type="Gene3D" id="3.40.50.1820">
    <property type="entry name" value="alpha/beta hydrolase"/>
    <property type="match status" value="1"/>
</dbReference>
<evidence type="ECO:0000313" key="4">
    <source>
        <dbReference type="Proteomes" id="UP000324767"/>
    </source>
</evidence>
<dbReference type="PRINTS" id="PR00111">
    <property type="entry name" value="ABHYDROLASE"/>
</dbReference>
<sequence>MLSFYSALWVTTTLATASLATLTGLIYLTRTATKLNTSRRLIPSPRTTLLPFLSARETAELPYPPNILPGARDVDSPYGVMRAYEWGPEDGSKVLLIHGDTTPGPILGPIAKALVKRGCRVLILDLWGRGYSDAPLDVPHDVRLFGLQILFAIASSPLSWTGSASGGFSIIGFSMGGGITMSFASHFPSLINSLILLAPAGILRRMPDDYKAQYFRYSSLVPASYLRTLVGKIMGVDMKKTPHSETKAKAAVLEEADLHTPRTPKNSDTQTIDVPAAVQWQFDNHQGFVYSFIDSIAHGPLMHQQADWNKTCAIIKGDSSKVPKYIQSCKLFNSKILVIFGQSDGVVVGKEVSEDLSKMLDGSAHVEYKMVPGGHGFPVPSSDEVVKHISAFWKLREV</sequence>
<evidence type="ECO:0000313" key="3">
    <source>
        <dbReference type="EMBL" id="KAA6410188.1"/>
    </source>
</evidence>